<feature type="compositionally biased region" description="Polar residues" evidence="1">
    <location>
        <begin position="898"/>
        <end position="909"/>
    </location>
</feature>
<organism evidence="2">
    <name type="scientific">hydrothermal vent metagenome</name>
    <dbReference type="NCBI Taxonomy" id="652676"/>
    <lineage>
        <taxon>unclassified sequences</taxon>
        <taxon>metagenomes</taxon>
        <taxon>ecological metagenomes</taxon>
    </lineage>
</organism>
<reference evidence="2" key="1">
    <citation type="submission" date="2016-10" db="EMBL/GenBank/DDBJ databases">
        <authorList>
            <person name="de Groot N.N."/>
        </authorList>
    </citation>
    <scope>NUCLEOTIDE SEQUENCE</scope>
</reference>
<evidence type="ECO:0000313" key="2">
    <source>
        <dbReference type="EMBL" id="SFV69784.1"/>
    </source>
</evidence>
<dbReference type="AlphaFoldDB" id="A0A1W1CVD6"/>
<dbReference type="EMBL" id="FPHN01000281">
    <property type="protein sequence ID" value="SFV69784.1"/>
    <property type="molecule type" value="Genomic_DNA"/>
</dbReference>
<dbReference type="SUPFAM" id="SSF141072">
    <property type="entry name" value="CalX-like"/>
    <property type="match status" value="1"/>
</dbReference>
<dbReference type="SUPFAM" id="SSF69322">
    <property type="entry name" value="Tricorn protease domain 2"/>
    <property type="match status" value="1"/>
</dbReference>
<dbReference type="InterPro" id="IPR038081">
    <property type="entry name" value="CalX-like_sf"/>
</dbReference>
<sequence>MYKIDITQKKVVKTITLSQSVRFWDMAIDLSGNYFYAMLIQDGDDDSDFNNYKFAKIKISDGTITTIGKSHDDLSSYISLIFSDASGKIIALSQDGKLYEIMPQSGKTYFTRPFANLSYYNDGTSCPDANITLPPHPPRLSINNVTKAEGNSGKTIFNFTVTADKPFDMMPMSGAMFYYEVVDGNGSVVVPPHGVAHHDDHDFQLQQGIKMDMRMFSNEVSINLPVTVYGDKKIEKDEEFFVEIYSPQIPMGMNPKYIIGVGVILNDDFIFNIERTNSQNDTNQTQKESLYTQIAGRDFDYSIVSYDSNNSELNIKNMLFKIELLDMNSTEENNILYKHYYYTGEEEANRFPIEIDNDLIIDKATRDARFKISYIANVNSTKVSEFNKYEDAYESLKNDANYTKGSSFSRDNFAIRPADYRIDVEDINGSNSTIVAEHDYNLTVIATKYNSQEKVLNYKQTKNEELNASLVFEGNSACNNKNEHRFNYKFSDGNLTNTLSHNNYGKYRLNIVDNNWTAVDMSNQGCILNSNSISADGNSKSGCNISSDINMSFQPYSFVIENSFSNIHNAKDYLYMSDLSLSKAMGAKLSSTIKAVGENNTTLSNFTNSCIKNNPTFTAKLRFSFEDDRGTWSDSNMTLPQSVTKKPLSPQQVVAFNDENISDKSTTIIGDITFNKNKFKDDKNGTVKLEILYNMRKLFTEPTNPIKVDFKSLELNTTNLDLDAIIDEKNNTPKGSGKIDKNRTFYFARVSSYSDNYPETAKKSINTPLFVEIFCRTHESNQSWCRDTMNMKNIAKRIGQKTYRGWYLAYNHDSSTEGNINKITSQHNDISTNYTTTIPPFIHGKIDDIRTFYNKSGDLSESIRAKIVIDTDEWLKFNREDISGKPYYIINMKSLSSTTGAGDTGNQIESVKKVEHNGKMSW</sequence>
<feature type="region of interest" description="Disordered" evidence="1">
    <location>
        <begin position="898"/>
        <end position="922"/>
    </location>
</feature>
<protein>
    <submittedName>
        <fullName evidence="2">Uncharacterized protein</fullName>
    </submittedName>
</protein>
<evidence type="ECO:0000256" key="1">
    <source>
        <dbReference type="SAM" id="MobiDB-lite"/>
    </source>
</evidence>
<name>A0A1W1CVD6_9ZZZZ</name>
<proteinExistence type="predicted"/>
<accession>A0A1W1CVD6</accession>
<feature type="compositionally biased region" description="Basic and acidic residues" evidence="1">
    <location>
        <begin position="910"/>
        <end position="922"/>
    </location>
</feature>
<gene>
    <name evidence="2" type="ORF">MNB_SV-14-37</name>
</gene>